<organism evidence="3 4">
    <name type="scientific">Brevifollis gellanilyticus</name>
    <dbReference type="NCBI Taxonomy" id="748831"/>
    <lineage>
        <taxon>Bacteria</taxon>
        <taxon>Pseudomonadati</taxon>
        <taxon>Verrucomicrobiota</taxon>
        <taxon>Verrucomicrobiia</taxon>
        <taxon>Verrucomicrobiales</taxon>
        <taxon>Verrucomicrobiaceae</taxon>
    </lineage>
</organism>
<dbReference type="Proteomes" id="UP000321577">
    <property type="component" value="Unassembled WGS sequence"/>
</dbReference>
<name>A0A512MAC6_9BACT</name>
<keyword evidence="2" id="KW-0812">Transmembrane</keyword>
<evidence type="ECO:0000313" key="4">
    <source>
        <dbReference type="Proteomes" id="UP000321577"/>
    </source>
</evidence>
<keyword evidence="2" id="KW-0472">Membrane</keyword>
<evidence type="ECO:0000256" key="1">
    <source>
        <dbReference type="SAM" id="MobiDB-lite"/>
    </source>
</evidence>
<feature type="transmembrane region" description="Helical" evidence="2">
    <location>
        <begin position="49"/>
        <end position="69"/>
    </location>
</feature>
<dbReference type="AlphaFoldDB" id="A0A512MAC6"/>
<sequence>MIKDTFAETSRPLTSDEAPDAVQTAVDATRTCVQDTLAHTGHYVRSHPVPVLLGALAFGVAVGCALAVGSRREETLREKLSDQKLSKFRDALLEALQPVSAHLKDDYASVQNCVDKTFSNGSHTLAAQLGRFGRNLKFW</sequence>
<proteinExistence type="predicted"/>
<protein>
    <submittedName>
        <fullName evidence="3">Uncharacterized protein</fullName>
    </submittedName>
</protein>
<keyword evidence="2" id="KW-1133">Transmembrane helix</keyword>
<gene>
    <name evidence="3" type="ORF">BGE01nite_29780</name>
</gene>
<comment type="caution">
    <text evidence="3">The sequence shown here is derived from an EMBL/GenBank/DDBJ whole genome shotgun (WGS) entry which is preliminary data.</text>
</comment>
<dbReference type="RefSeq" id="WP_146851261.1">
    <property type="nucleotide sequence ID" value="NZ_BKAG01000020.1"/>
</dbReference>
<accession>A0A512MAC6</accession>
<evidence type="ECO:0000256" key="2">
    <source>
        <dbReference type="SAM" id="Phobius"/>
    </source>
</evidence>
<evidence type="ECO:0000313" key="3">
    <source>
        <dbReference type="EMBL" id="GEP43687.1"/>
    </source>
</evidence>
<dbReference type="EMBL" id="BKAG01000020">
    <property type="protein sequence ID" value="GEP43687.1"/>
    <property type="molecule type" value="Genomic_DNA"/>
</dbReference>
<reference evidence="3 4" key="1">
    <citation type="submission" date="2019-07" db="EMBL/GenBank/DDBJ databases">
        <title>Whole genome shotgun sequence of Brevifollis gellanilyticus NBRC 108608.</title>
        <authorList>
            <person name="Hosoyama A."/>
            <person name="Uohara A."/>
            <person name="Ohji S."/>
            <person name="Ichikawa N."/>
        </authorList>
    </citation>
    <scope>NUCLEOTIDE SEQUENCE [LARGE SCALE GENOMIC DNA]</scope>
    <source>
        <strain evidence="3 4">NBRC 108608</strain>
    </source>
</reference>
<keyword evidence="4" id="KW-1185">Reference proteome</keyword>
<feature type="region of interest" description="Disordered" evidence="1">
    <location>
        <begin position="1"/>
        <end position="21"/>
    </location>
</feature>